<evidence type="ECO:0000256" key="2">
    <source>
        <dbReference type="SAM" id="Phobius"/>
    </source>
</evidence>
<evidence type="ECO:0000313" key="4">
    <source>
        <dbReference type="Proteomes" id="UP000216311"/>
    </source>
</evidence>
<proteinExistence type="predicted"/>
<dbReference type="Proteomes" id="UP000216311">
    <property type="component" value="Unassembled WGS sequence"/>
</dbReference>
<feature type="region of interest" description="Disordered" evidence="1">
    <location>
        <begin position="862"/>
        <end position="912"/>
    </location>
</feature>
<dbReference type="OrthoDB" id="4427856at2"/>
<evidence type="ECO:0000256" key="1">
    <source>
        <dbReference type="SAM" id="MobiDB-lite"/>
    </source>
</evidence>
<name>A0A255GRQ5_9ACTN</name>
<keyword evidence="2" id="KW-0472">Membrane</keyword>
<comment type="caution">
    <text evidence="3">The sequence shown here is derived from an EMBL/GenBank/DDBJ whole genome shotgun (WGS) entry which is preliminary data.</text>
</comment>
<accession>A0A255GRQ5</accession>
<feature type="transmembrane region" description="Helical" evidence="2">
    <location>
        <begin position="532"/>
        <end position="556"/>
    </location>
</feature>
<sequence>MPALTVLIAPPGPAEGVGDALADWSAAGLLHPFLWVDGGSAAESGRGNTPALLVHAGRRVGTSLEQTLTQQRFEQVRLVVLVPALAGAAGVPSQVEQQIHQAALATGAASQVQLLRAVLTRPDSGPVAADLVREGWHNIVLAPEQSRGPGLGQSVLPPATDAVSVGADAAAAVAGLTGLWQHLDAAPLDGVPAPFGRTLRLARSFYRSLDASAVADQVRAELLSVADGVPLPRQHGVQAVHIDDAPMAANDMAVSVLRRHASQFRGERVAPAPVEAEKVGAWRALKMLFGFLWASLTMAPMKWYSMVVGDTGGATANRVQQLVFGADPAAYNVVAQGELAAGRADWQDLNRATASLDQALDGGKRTHEIAGDFSAVWSDYVDAGLTLVDAGERSANTPIQVGTERGVLRRMSDCAPGPDEAFRQIPPRVAAAVGISDVRAADPLGQHTLQMRLRGLAAEPSLARDADATLRELETWQQRHRHSYAARTGAMIADTLMSTAEEVRGLAQLVSRGNTGDLSNSRTAARQKQIAAWLRTLFFGWIGLSLLLVVGGFLNFVTWGSVALASGIGLVVWLVGSLVLFLIGQRDLFADLNARRAEVSKAEADQRNLATALRDLHRQTEAYGQFLEWTRVLGVLLHAPFGDAAVQRSGADPITEGLPVGVRIGVTEVDPEATADVVALMRRDLFQSGWLSAPWQATLTDAGQRLGTSAVDISQDPRRLFAQRARVSESWLTKWADELERAGVGTVAGDQLWQFAMQRLSQPDYRSRLVGRVKVAGTGAGAHLTESEFMSGVDGTRPVDPGRFDLGVLAREARLEGRADSVVESWPFARAEGLNRQAVLVQLSEALPDYTFDLGETVVRTPETSGSSVVAPTIDQPGFSAAPSAGYEPTPARPAPTRPSDTTPPPGDGWVF</sequence>
<organism evidence="3 4">
    <name type="scientific">Enemella dayhoffiae</name>
    <dbReference type="NCBI Taxonomy" id="2016507"/>
    <lineage>
        <taxon>Bacteria</taxon>
        <taxon>Bacillati</taxon>
        <taxon>Actinomycetota</taxon>
        <taxon>Actinomycetes</taxon>
        <taxon>Propionibacteriales</taxon>
        <taxon>Propionibacteriaceae</taxon>
        <taxon>Enemella</taxon>
    </lineage>
</organism>
<protein>
    <submittedName>
        <fullName evidence="3">Uncharacterized protein</fullName>
    </submittedName>
</protein>
<feature type="transmembrane region" description="Helical" evidence="2">
    <location>
        <begin position="562"/>
        <end position="583"/>
    </location>
</feature>
<gene>
    <name evidence="3" type="ORF">CGZ93_16180</name>
</gene>
<evidence type="ECO:0000313" key="3">
    <source>
        <dbReference type="EMBL" id="OYO18092.1"/>
    </source>
</evidence>
<dbReference type="EMBL" id="NMVQ01000045">
    <property type="protein sequence ID" value="OYO18092.1"/>
    <property type="molecule type" value="Genomic_DNA"/>
</dbReference>
<keyword evidence="2" id="KW-0812">Transmembrane</keyword>
<keyword evidence="2" id="KW-1133">Transmembrane helix</keyword>
<feature type="compositionally biased region" description="Pro residues" evidence="1">
    <location>
        <begin position="891"/>
        <end position="912"/>
    </location>
</feature>
<keyword evidence="4" id="KW-1185">Reference proteome</keyword>
<dbReference type="RefSeq" id="WP_094365181.1">
    <property type="nucleotide sequence ID" value="NZ_NMVQ01000045.1"/>
</dbReference>
<dbReference type="AlphaFoldDB" id="A0A255GRQ5"/>
<reference evidence="3 4" key="1">
    <citation type="submission" date="2017-07" db="EMBL/GenBank/DDBJ databases">
        <title>Draft whole genome sequences of clinical Proprionibacteriaceae strains.</title>
        <authorList>
            <person name="Bernier A.-M."/>
            <person name="Bernard K."/>
            <person name="Domingo M.-C."/>
        </authorList>
    </citation>
    <scope>NUCLEOTIDE SEQUENCE [LARGE SCALE GENOMIC DNA]</scope>
    <source>
        <strain evidence="3 4">NML 130396</strain>
    </source>
</reference>